<sequence>MRRSACYRFKPPGSGSCSGSHHGRERQDWMGVLSDRIGRRASRTQTASSLSREVVESWGGQLSPSRCIWPSCKPTLPWGTHPSCPTGCQGAWEEALSKFPYPYRWDLGLSLCVE</sequence>
<dbReference type="AlphaFoldDB" id="A0A1J7I5D4"/>
<accession>A0A1J7I5D4</accession>
<dbReference type="Proteomes" id="UP000182658">
    <property type="component" value="Unassembled WGS sequence"/>
</dbReference>
<feature type="region of interest" description="Disordered" evidence="1">
    <location>
        <begin position="1"/>
        <end position="24"/>
    </location>
</feature>
<name>A0A1J7I5D4_9PEZI</name>
<evidence type="ECO:0000313" key="2">
    <source>
        <dbReference type="EMBL" id="OIW22579.1"/>
    </source>
</evidence>
<evidence type="ECO:0000256" key="1">
    <source>
        <dbReference type="SAM" id="MobiDB-lite"/>
    </source>
</evidence>
<reference evidence="2 3" key="1">
    <citation type="submission" date="2016-10" db="EMBL/GenBank/DDBJ databases">
        <title>Draft genome sequence of Coniochaeta ligniaria NRRL30616, a lignocellulolytic fungus for bioabatement of inhibitors in plant biomass hydrolysates.</title>
        <authorList>
            <consortium name="DOE Joint Genome Institute"/>
            <person name="Jimenez D.J."/>
            <person name="Hector R.E."/>
            <person name="Riley R."/>
            <person name="Sun H."/>
            <person name="Grigoriev I.V."/>
            <person name="Van Elsas J.D."/>
            <person name="Nichols N.N."/>
        </authorList>
    </citation>
    <scope>NUCLEOTIDE SEQUENCE [LARGE SCALE GENOMIC DNA]</scope>
    <source>
        <strain evidence="2 3">NRRL 30616</strain>
    </source>
</reference>
<organism evidence="2 3">
    <name type="scientific">Coniochaeta ligniaria NRRL 30616</name>
    <dbReference type="NCBI Taxonomy" id="1408157"/>
    <lineage>
        <taxon>Eukaryota</taxon>
        <taxon>Fungi</taxon>
        <taxon>Dikarya</taxon>
        <taxon>Ascomycota</taxon>
        <taxon>Pezizomycotina</taxon>
        <taxon>Sordariomycetes</taxon>
        <taxon>Sordariomycetidae</taxon>
        <taxon>Coniochaetales</taxon>
        <taxon>Coniochaetaceae</taxon>
        <taxon>Coniochaeta</taxon>
    </lineage>
</organism>
<gene>
    <name evidence="2" type="ORF">CONLIGDRAFT_216516</name>
</gene>
<dbReference type="EMBL" id="KV875112">
    <property type="protein sequence ID" value="OIW22579.1"/>
    <property type="molecule type" value="Genomic_DNA"/>
</dbReference>
<proteinExistence type="predicted"/>
<dbReference type="InParanoid" id="A0A1J7I5D4"/>
<protein>
    <submittedName>
        <fullName evidence="2">Uncharacterized protein</fullName>
    </submittedName>
</protein>
<keyword evidence="3" id="KW-1185">Reference proteome</keyword>
<evidence type="ECO:0000313" key="3">
    <source>
        <dbReference type="Proteomes" id="UP000182658"/>
    </source>
</evidence>